<dbReference type="Proteomes" id="UP000286268">
    <property type="component" value="Chromosome"/>
</dbReference>
<evidence type="ECO:0000313" key="4">
    <source>
        <dbReference type="Proteomes" id="UP000286268"/>
    </source>
</evidence>
<feature type="domain" description="Integrase catalytic" evidence="2">
    <location>
        <begin position="218"/>
        <end position="377"/>
    </location>
</feature>
<evidence type="ECO:0000259" key="2">
    <source>
        <dbReference type="PROSITE" id="PS50994"/>
    </source>
</evidence>
<dbReference type="InterPro" id="IPR050900">
    <property type="entry name" value="Transposase_IS3/IS150/IS904"/>
</dbReference>
<dbReference type="Gene3D" id="1.10.10.10">
    <property type="entry name" value="Winged helix-like DNA-binding domain superfamily/Winged helix DNA-binding domain"/>
    <property type="match status" value="1"/>
</dbReference>
<dbReference type="InterPro" id="IPR009057">
    <property type="entry name" value="Homeodomain-like_sf"/>
</dbReference>
<dbReference type="GO" id="GO:0015074">
    <property type="term" value="P:DNA integration"/>
    <property type="evidence" value="ECO:0007669"/>
    <property type="project" value="InterPro"/>
</dbReference>
<dbReference type="PANTHER" id="PTHR46889">
    <property type="entry name" value="TRANSPOSASE INSF FOR INSERTION SEQUENCE IS3B-RELATED"/>
    <property type="match status" value="1"/>
</dbReference>
<dbReference type="Pfam" id="PF01527">
    <property type="entry name" value="HTH_Tnp_1"/>
    <property type="match status" value="1"/>
</dbReference>
<accession>A0A3R5U5N3</accession>
<dbReference type="InterPro" id="IPR012337">
    <property type="entry name" value="RNaseH-like_sf"/>
</dbReference>
<evidence type="ECO:0000256" key="1">
    <source>
        <dbReference type="SAM" id="Coils"/>
    </source>
</evidence>
<protein>
    <submittedName>
        <fullName evidence="3">Transposase</fullName>
    </submittedName>
</protein>
<dbReference type="AlphaFoldDB" id="A0A3R5U5N3"/>
<reference evidence="3 4" key="1">
    <citation type="submission" date="2018-01" db="EMBL/GenBank/DDBJ databases">
        <title>Genome Sequencing and Assembly of Anaerobacter polyendosporus strain CT4.</title>
        <authorList>
            <person name="Tachaapaikoon C."/>
            <person name="Sutheeworapong S."/>
            <person name="Jenjaroenpun P."/>
            <person name="Wongsurawat T."/>
            <person name="Nookeaw I."/>
            <person name="Cheawchanlertfa P."/>
            <person name="Kosugi A."/>
            <person name="Cheevadhanarak S."/>
            <person name="Ratanakhanokchai K."/>
        </authorList>
    </citation>
    <scope>NUCLEOTIDE SEQUENCE [LARGE SCALE GENOMIC DNA]</scope>
    <source>
        <strain evidence="3 4">CT4</strain>
    </source>
</reference>
<proteinExistence type="predicted"/>
<feature type="coiled-coil region" evidence="1">
    <location>
        <begin position="59"/>
        <end position="86"/>
    </location>
</feature>
<dbReference type="PANTHER" id="PTHR46889:SF5">
    <property type="entry name" value="INTEGRASE PROTEIN"/>
    <property type="match status" value="1"/>
</dbReference>
<keyword evidence="4" id="KW-1185">Reference proteome</keyword>
<dbReference type="PROSITE" id="PS50994">
    <property type="entry name" value="INTEGRASE"/>
    <property type="match status" value="1"/>
</dbReference>
<evidence type="ECO:0000313" key="3">
    <source>
        <dbReference type="EMBL" id="QAA32407.1"/>
    </source>
</evidence>
<dbReference type="GO" id="GO:0006313">
    <property type="term" value="P:DNA transposition"/>
    <property type="evidence" value="ECO:0007669"/>
    <property type="project" value="InterPro"/>
</dbReference>
<dbReference type="InterPro" id="IPR036388">
    <property type="entry name" value="WH-like_DNA-bd_sf"/>
</dbReference>
<dbReference type="InterPro" id="IPR048020">
    <property type="entry name" value="Transpos_IS3"/>
</dbReference>
<dbReference type="InterPro" id="IPR036397">
    <property type="entry name" value="RNaseH_sf"/>
</dbReference>
<dbReference type="SUPFAM" id="SSF53098">
    <property type="entry name" value="Ribonuclease H-like"/>
    <property type="match status" value="1"/>
</dbReference>
<dbReference type="InterPro" id="IPR002514">
    <property type="entry name" value="Transposase_8"/>
</dbReference>
<dbReference type="NCBIfam" id="NF033516">
    <property type="entry name" value="transpos_IS3"/>
    <property type="match status" value="1"/>
</dbReference>
<dbReference type="RefSeq" id="WP_128213194.1">
    <property type="nucleotide sequence ID" value="NZ_CP025746.1"/>
</dbReference>
<dbReference type="GO" id="GO:0003677">
    <property type="term" value="F:DNA binding"/>
    <property type="evidence" value="ECO:0007669"/>
    <property type="project" value="InterPro"/>
</dbReference>
<dbReference type="EMBL" id="CP025746">
    <property type="protein sequence ID" value="QAA32407.1"/>
    <property type="molecule type" value="Genomic_DNA"/>
</dbReference>
<dbReference type="KEGG" id="cmah:C1I91_12575"/>
<sequence>MRKRTFTPEFKAKVIIELLKGEKELSQLASEHEIAPNQLRNWKSEFLENAANAFDNKKDEKLKESLKSSEAEKDDLYKKVGQLTTQVDWLKKNLKNSLDLIGRVNLLRAQKDSKELPLSTVAELLDVNRTSAYYKSKSPSETELAIKDSIDRMHTDNPSWGSQADFKSICGIQGFDIGRLKTRRYMQDMDIHAIYPKPNLSKPAKGHKIYPYLLRNVDIVRPNQAWSIDITYIRLKHGFVYLTAIIDWHSRLIVVWELDDTLSTNMVKSALEKAFSVAKPETLNSDQGSQFTGHEYISFVENHRVKISMDGKSRWADNIMIERWFRTLKYDEVYLKDYVNIRDARKQIGDFIHSYNFEKLHSALGYQTPAENYYPVLLGITA</sequence>
<dbReference type="Pfam" id="PF00665">
    <property type="entry name" value="rve"/>
    <property type="match status" value="1"/>
</dbReference>
<dbReference type="OrthoDB" id="9775203at2"/>
<name>A0A3R5U5N3_9CLOT</name>
<dbReference type="InterPro" id="IPR001584">
    <property type="entry name" value="Integrase_cat-core"/>
</dbReference>
<dbReference type="Gene3D" id="3.30.420.10">
    <property type="entry name" value="Ribonuclease H-like superfamily/Ribonuclease H"/>
    <property type="match status" value="1"/>
</dbReference>
<dbReference type="GO" id="GO:0004803">
    <property type="term" value="F:transposase activity"/>
    <property type="evidence" value="ECO:0007669"/>
    <property type="project" value="InterPro"/>
</dbReference>
<organism evidence="3 4">
    <name type="scientific">Clostridium manihotivorum</name>
    <dbReference type="NCBI Taxonomy" id="2320868"/>
    <lineage>
        <taxon>Bacteria</taxon>
        <taxon>Bacillati</taxon>
        <taxon>Bacillota</taxon>
        <taxon>Clostridia</taxon>
        <taxon>Eubacteriales</taxon>
        <taxon>Clostridiaceae</taxon>
        <taxon>Clostridium</taxon>
    </lineage>
</organism>
<dbReference type="SUPFAM" id="SSF46689">
    <property type="entry name" value="Homeodomain-like"/>
    <property type="match status" value="1"/>
</dbReference>
<keyword evidence="1" id="KW-0175">Coiled coil</keyword>
<gene>
    <name evidence="3" type="ORF">C1I91_12575</name>
</gene>